<dbReference type="PANTHER" id="PTHR11956:SF5">
    <property type="entry name" value="ARGININE--TRNA LIGASE, CYTOPLASMIC"/>
    <property type="match status" value="1"/>
</dbReference>
<comment type="subunit">
    <text evidence="9">Monomer.</text>
</comment>
<dbReference type="PANTHER" id="PTHR11956">
    <property type="entry name" value="ARGINYL-TRNA SYNTHETASE"/>
    <property type="match status" value="1"/>
</dbReference>
<dbReference type="InterPro" id="IPR008909">
    <property type="entry name" value="DALR_anticod-bd"/>
</dbReference>
<evidence type="ECO:0000256" key="6">
    <source>
        <dbReference type="ARBA" id="ARBA00022917"/>
    </source>
</evidence>
<evidence type="ECO:0000256" key="1">
    <source>
        <dbReference type="ARBA" id="ARBA00005594"/>
    </source>
</evidence>
<evidence type="ECO:0000259" key="11">
    <source>
        <dbReference type="SMART" id="SM00836"/>
    </source>
</evidence>
<dbReference type="CDD" id="cd00671">
    <property type="entry name" value="ArgRS_core"/>
    <property type="match status" value="1"/>
</dbReference>
<dbReference type="InterPro" id="IPR001278">
    <property type="entry name" value="Arg-tRNA-ligase"/>
</dbReference>
<comment type="caution">
    <text evidence="13">The sequence shown here is derived from an EMBL/GenBank/DDBJ whole genome shotgun (WGS) entry which is preliminary data.</text>
</comment>
<feature type="domain" description="DALR anticodon binding" evidence="11">
    <location>
        <begin position="463"/>
        <end position="580"/>
    </location>
</feature>
<dbReference type="PROSITE" id="PS00178">
    <property type="entry name" value="AA_TRNA_LIGASE_I"/>
    <property type="match status" value="1"/>
</dbReference>
<dbReference type="SMART" id="SM01016">
    <property type="entry name" value="Arg_tRNA_synt_N"/>
    <property type="match status" value="1"/>
</dbReference>
<evidence type="ECO:0000256" key="8">
    <source>
        <dbReference type="ARBA" id="ARBA00049339"/>
    </source>
</evidence>
<evidence type="ECO:0000256" key="7">
    <source>
        <dbReference type="ARBA" id="ARBA00023146"/>
    </source>
</evidence>
<dbReference type="InterPro" id="IPR001412">
    <property type="entry name" value="aa-tRNA-synth_I_CS"/>
</dbReference>
<dbReference type="EMBL" id="JAPMOU010000006">
    <property type="protein sequence ID" value="MDE1461758.1"/>
    <property type="molecule type" value="Genomic_DNA"/>
</dbReference>
<dbReference type="HAMAP" id="MF_00123">
    <property type="entry name" value="Arg_tRNA_synth"/>
    <property type="match status" value="1"/>
</dbReference>
<reference evidence="13 14" key="1">
    <citation type="submission" date="2022-11" db="EMBL/GenBank/DDBJ databases">
        <title>Spartinivicinus poritis sp. nov., isolated from scleractinian coral Porites lutea.</title>
        <authorList>
            <person name="Zhang G."/>
            <person name="Cai L."/>
            <person name="Wei Q."/>
        </authorList>
    </citation>
    <scope>NUCLEOTIDE SEQUENCE [LARGE SCALE GENOMIC DNA]</scope>
    <source>
        <strain evidence="13 14">A2-2</strain>
    </source>
</reference>
<dbReference type="Gene3D" id="3.40.50.620">
    <property type="entry name" value="HUPs"/>
    <property type="match status" value="1"/>
</dbReference>
<dbReference type="Pfam" id="PF00750">
    <property type="entry name" value="tRNA-synt_1d"/>
    <property type="match status" value="1"/>
</dbReference>
<dbReference type="Pfam" id="PF05746">
    <property type="entry name" value="DALR_1"/>
    <property type="match status" value="1"/>
</dbReference>
<dbReference type="InterPro" id="IPR009080">
    <property type="entry name" value="tRNAsynth_Ia_anticodon-bd"/>
</dbReference>
<comment type="subcellular location">
    <subcellularLocation>
        <location evidence="9">Cytoplasm</location>
    </subcellularLocation>
</comment>
<evidence type="ECO:0000256" key="4">
    <source>
        <dbReference type="ARBA" id="ARBA00022741"/>
    </source>
</evidence>
<evidence type="ECO:0000256" key="5">
    <source>
        <dbReference type="ARBA" id="ARBA00022840"/>
    </source>
</evidence>
<dbReference type="SUPFAM" id="SSF52374">
    <property type="entry name" value="Nucleotidylyl transferase"/>
    <property type="match status" value="1"/>
</dbReference>
<evidence type="ECO:0000256" key="2">
    <source>
        <dbReference type="ARBA" id="ARBA00022490"/>
    </source>
</evidence>
<keyword evidence="5 9" id="KW-0067">ATP-binding</keyword>
<feature type="domain" description="Arginyl tRNA synthetase N-terminal" evidence="12">
    <location>
        <begin position="1"/>
        <end position="87"/>
    </location>
</feature>
<dbReference type="Gene3D" id="1.10.730.10">
    <property type="entry name" value="Isoleucyl-tRNA Synthetase, Domain 1"/>
    <property type="match status" value="1"/>
</dbReference>
<evidence type="ECO:0000256" key="10">
    <source>
        <dbReference type="RuleBase" id="RU363038"/>
    </source>
</evidence>
<evidence type="ECO:0000313" key="14">
    <source>
        <dbReference type="Proteomes" id="UP001528823"/>
    </source>
</evidence>
<evidence type="ECO:0000256" key="9">
    <source>
        <dbReference type="HAMAP-Rule" id="MF_00123"/>
    </source>
</evidence>
<evidence type="ECO:0000313" key="13">
    <source>
        <dbReference type="EMBL" id="MDE1461758.1"/>
    </source>
</evidence>
<dbReference type="RefSeq" id="WP_274688115.1">
    <property type="nucleotide sequence ID" value="NZ_JAPMOU010000006.1"/>
</dbReference>
<gene>
    <name evidence="9 13" type="primary">argS</name>
    <name evidence="13" type="ORF">ORQ98_07235</name>
</gene>
<name>A0ABT5U8I3_9GAMM</name>
<dbReference type="CDD" id="cd07956">
    <property type="entry name" value="Anticodon_Ia_Arg"/>
    <property type="match status" value="1"/>
</dbReference>
<sequence length="580" mass="64817">MNIRQYLEAKVSEALVVAGAPAGSPGVVRPSSRANFGDYQANGVMPIAKKLGMNPREFAELVLAKLDLDEVVDKLEIAGPGFINMFLKPEWMADQLITAQQDERANIQPVSKPQTVVVDLSAPNLAKEMHVGHLRSTIIGDAVARTLEFLGHKVIRQNHVGDWGTQFGMLIAYMEKLTSENPDALSMELSDLENFYREAKKLFDESPEFADQSREYVVKLQTGDEHCKNLWQRFIDISLSHSEEVYERLNVSLTRNDVMAESAYNDDLPNIVNILSDKGLLKEDQGAKVVFLDQFKTKDGDPMGVIIQKKDGGYLYATTDLAATRHRSRTLHADRVLYYVDARQSQHFQQVFTISRLAGFVSENCSFEHHPFGMMLGEDGRPFKTREGGVVKLAELLDEAEERAAVVLADKGTNLDEEQKVKVIRAVAMGAVKYADLSKNRTSDYVFSWNNMLALDGNTAPYLLYAYTRIQSIFRKANVNPQALEGSIQVAEPTERQLAIQLLRLHETIETVALDGTPHLLCSYLYELSGAFMSFYEKCPVNKEGVAEEVKNSRLLLCALVAKTLKIGLDVLGIETVDQM</sequence>
<evidence type="ECO:0000259" key="12">
    <source>
        <dbReference type="SMART" id="SM01016"/>
    </source>
</evidence>
<dbReference type="InterPro" id="IPR035684">
    <property type="entry name" value="ArgRS_core"/>
</dbReference>
<dbReference type="GO" id="GO:0004814">
    <property type="term" value="F:arginine-tRNA ligase activity"/>
    <property type="evidence" value="ECO:0007669"/>
    <property type="project" value="UniProtKB-EC"/>
</dbReference>
<keyword evidence="14" id="KW-1185">Reference proteome</keyword>
<keyword evidence="7 9" id="KW-0030">Aminoacyl-tRNA synthetase</keyword>
<dbReference type="InterPro" id="IPR005148">
    <property type="entry name" value="Arg-tRNA-synth_N"/>
</dbReference>
<dbReference type="SUPFAM" id="SSF55190">
    <property type="entry name" value="Arginyl-tRNA synthetase (ArgRS), N-terminal 'additional' domain"/>
    <property type="match status" value="1"/>
</dbReference>
<dbReference type="PRINTS" id="PR01038">
    <property type="entry name" value="TRNASYNTHARG"/>
</dbReference>
<comment type="similarity">
    <text evidence="1 9 10">Belongs to the class-I aminoacyl-tRNA synthetase family.</text>
</comment>
<dbReference type="NCBIfam" id="TIGR00456">
    <property type="entry name" value="argS"/>
    <property type="match status" value="1"/>
</dbReference>
<feature type="short sequence motif" description="'HIGH' region" evidence="9">
    <location>
        <begin position="123"/>
        <end position="133"/>
    </location>
</feature>
<comment type="catalytic activity">
    <reaction evidence="8 9">
        <text>tRNA(Arg) + L-arginine + ATP = L-arginyl-tRNA(Arg) + AMP + diphosphate</text>
        <dbReference type="Rhea" id="RHEA:20301"/>
        <dbReference type="Rhea" id="RHEA-COMP:9658"/>
        <dbReference type="Rhea" id="RHEA-COMP:9673"/>
        <dbReference type="ChEBI" id="CHEBI:30616"/>
        <dbReference type="ChEBI" id="CHEBI:32682"/>
        <dbReference type="ChEBI" id="CHEBI:33019"/>
        <dbReference type="ChEBI" id="CHEBI:78442"/>
        <dbReference type="ChEBI" id="CHEBI:78513"/>
        <dbReference type="ChEBI" id="CHEBI:456215"/>
        <dbReference type="EC" id="6.1.1.19"/>
    </reaction>
</comment>
<organism evidence="13 14">
    <name type="scientific">Spartinivicinus poritis</name>
    <dbReference type="NCBI Taxonomy" id="2994640"/>
    <lineage>
        <taxon>Bacteria</taxon>
        <taxon>Pseudomonadati</taxon>
        <taxon>Pseudomonadota</taxon>
        <taxon>Gammaproteobacteria</taxon>
        <taxon>Oceanospirillales</taxon>
        <taxon>Zooshikellaceae</taxon>
        <taxon>Spartinivicinus</taxon>
    </lineage>
</organism>
<proteinExistence type="inferred from homology"/>
<dbReference type="InterPro" id="IPR014729">
    <property type="entry name" value="Rossmann-like_a/b/a_fold"/>
</dbReference>
<keyword evidence="4 9" id="KW-0547">Nucleotide-binding</keyword>
<dbReference type="EC" id="6.1.1.19" evidence="9"/>
<dbReference type="SUPFAM" id="SSF47323">
    <property type="entry name" value="Anticodon-binding domain of a subclass of class I aminoacyl-tRNA synthetases"/>
    <property type="match status" value="1"/>
</dbReference>
<dbReference type="Pfam" id="PF03485">
    <property type="entry name" value="Arg_tRNA_synt_N"/>
    <property type="match status" value="1"/>
</dbReference>
<dbReference type="InterPro" id="IPR036695">
    <property type="entry name" value="Arg-tRNA-synth_N_sf"/>
</dbReference>
<keyword evidence="3 9" id="KW-0436">Ligase</keyword>
<dbReference type="Proteomes" id="UP001528823">
    <property type="component" value="Unassembled WGS sequence"/>
</dbReference>
<dbReference type="Gene3D" id="3.30.1360.70">
    <property type="entry name" value="Arginyl tRNA synthetase N-terminal domain"/>
    <property type="match status" value="1"/>
</dbReference>
<evidence type="ECO:0000256" key="3">
    <source>
        <dbReference type="ARBA" id="ARBA00022598"/>
    </source>
</evidence>
<keyword evidence="6 9" id="KW-0648">Protein biosynthesis</keyword>
<accession>A0ABT5U8I3</accession>
<protein>
    <recommendedName>
        <fullName evidence="9">Arginine--tRNA ligase</fullName>
        <ecNumber evidence="9">6.1.1.19</ecNumber>
    </recommendedName>
    <alternativeName>
        <fullName evidence="9">Arginyl-tRNA synthetase</fullName>
        <shortName evidence="9">ArgRS</shortName>
    </alternativeName>
</protein>
<dbReference type="SMART" id="SM00836">
    <property type="entry name" value="DALR_1"/>
    <property type="match status" value="1"/>
</dbReference>
<keyword evidence="2 9" id="KW-0963">Cytoplasm</keyword>